<name>A0A4Y4DXK3_CELCE</name>
<gene>
    <name evidence="1" type="ORF">CCE02nite_01070</name>
</gene>
<proteinExistence type="predicted"/>
<evidence type="ECO:0000313" key="1">
    <source>
        <dbReference type="EMBL" id="GED08108.1"/>
    </source>
</evidence>
<dbReference type="AlphaFoldDB" id="A0A4Y4DXK3"/>
<accession>A0A4Y4DXK3</accession>
<reference evidence="1 2" key="1">
    <citation type="submission" date="2019-06" db="EMBL/GenBank/DDBJ databases">
        <title>Whole genome shotgun sequence of Cellulosimicrobium cellulans NBRC 15516.</title>
        <authorList>
            <person name="Hosoyama A."/>
            <person name="Uohara A."/>
            <person name="Ohji S."/>
            <person name="Ichikawa N."/>
        </authorList>
    </citation>
    <scope>NUCLEOTIDE SEQUENCE [LARGE SCALE GENOMIC DNA]</scope>
    <source>
        <strain evidence="1 2">NBRC 15516</strain>
    </source>
</reference>
<protein>
    <submittedName>
        <fullName evidence="1">Uncharacterized protein</fullName>
    </submittedName>
</protein>
<dbReference type="EMBL" id="BJNZ01000001">
    <property type="protein sequence ID" value="GED08108.1"/>
    <property type="molecule type" value="Genomic_DNA"/>
</dbReference>
<evidence type="ECO:0000313" key="2">
    <source>
        <dbReference type="Proteomes" id="UP000316659"/>
    </source>
</evidence>
<dbReference type="Proteomes" id="UP000316659">
    <property type="component" value="Unassembled WGS sequence"/>
</dbReference>
<dbReference type="RefSeq" id="WP_170227158.1">
    <property type="nucleotide sequence ID" value="NZ_BJNZ01000001.1"/>
</dbReference>
<comment type="caution">
    <text evidence="1">The sequence shown here is derived from an EMBL/GenBank/DDBJ whole genome shotgun (WGS) entry which is preliminary data.</text>
</comment>
<organism evidence="1 2">
    <name type="scientific">Cellulosimicrobium cellulans</name>
    <name type="common">Arthrobacter luteus</name>
    <dbReference type="NCBI Taxonomy" id="1710"/>
    <lineage>
        <taxon>Bacteria</taxon>
        <taxon>Bacillati</taxon>
        <taxon>Actinomycetota</taxon>
        <taxon>Actinomycetes</taxon>
        <taxon>Micrococcales</taxon>
        <taxon>Promicromonosporaceae</taxon>
        <taxon>Cellulosimicrobium</taxon>
    </lineage>
</organism>
<sequence>MLRTVTLDHPAPLPVGHTVAVTELEAAVRWKGRVTACTIVMVEGLENPRTTLQVETDA</sequence>